<name>A0ABW3PPX4_9LACO</name>
<keyword evidence="2" id="KW-1185">Reference proteome</keyword>
<reference evidence="2" key="1">
    <citation type="journal article" date="2019" name="Int. J. Syst. Evol. Microbiol.">
        <title>The Global Catalogue of Microorganisms (GCM) 10K type strain sequencing project: providing services to taxonomists for standard genome sequencing and annotation.</title>
        <authorList>
            <consortium name="The Broad Institute Genomics Platform"/>
            <consortium name="The Broad Institute Genome Sequencing Center for Infectious Disease"/>
            <person name="Wu L."/>
            <person name="Ma J."/>
        </authorList>
    </citation>
    <scope>NUCLEOTIDE SEQUENCE [LARGE SCALE GENOMIC DNA]</scope>
    <source>
        <strain evidence="2">CCUG 71848</strain>
    </source>
</reference>
<gene>
    <name evidence="1" type="ORF">ACFQ22_11815</name>
</gene>
<dbReference type="EMBL" id="JBHTLH010000041">
    <property type="protein sequence ID" value="MFD1126038.1"/>
    <property type="molecule type" value="Genomic_DNA"/>
</dbReference>
<accession>A0ABW3PPX4</accession>
<protein>
    <submittedName>
        <fullName evidence="1">Uncharacterized protein</fullName>
    </submittedName>
</protein>
<comment type="caution">
    <text evidence="1">The sequence shown here is derived from an EMBL/GenBank/DDBJ whole genome shotgun (WGS) entry which is preliminary data.</text>
</comment>
<evidence type="ECO:0000313" key="1">
    <source>
        <dbReference type="EMBL" id="MFD1126038.1"/>
    </source>
</evidence>
<sequence>MKNFKSLLNRIFRKKGTRHPDSSKTAVRNRLFWNSVLKGQ</sequence>
<dbReference type="RefSeq" id="WP_263852962.1">
    <property type="nucleotide sequence ID" value="NZ_JBHTLH010000041.1"/>
</dbReference>
<dbReference type="Proteomes" id="UP001597156">
    <property type="component" value="Unassembled WGS sequence"/>
</dbReference>
<proteinExistence type="predicted"/>
<organism evidence="1 2">
    <name type="scientific">Lentilactobacillus raoultii</name>
    <dbReference type="NCBI Taxonomy" id="1987503"/>
    <lineage>
        <taxon>Bacteria</taxon>
        <taxon>Bacillati</taxon>
        <taxon>Bacillota</taxon>
        <taxon>Bacilli</taxon>
        <taxon>Lactobacillales</taxon>
        <taxon>Lactobacillaceae</taxon>
        <taxon>Lentilactobacillus</taxon>
    </lineage>
</organism>
<evidence type="ECO:0000313" key="2">
    <source>
        <dbReference type="Proteomes" id="UP001597156"/>
    </source>
</evidence>